<gene>
    <name evidence="3" type="ORF">QBC47DRAFT_411916</name>
</gene>
<dbReference type="SUPFAM" id="SSF82199">
    <property type="entry name" value="SET domain"/>
    <property type="match status" value="1"/>
</dbReference>
<dbReference type="InterPro" id="IPR053185">
    <property type="entry name" value="SET_domain_protein"/>
</dbReference>
<dbReference type="Pfam" id="PF00856">
    <property type="entry name" value="SET"/>
    <property type="match status" value="1"/>
</dbReference>
<evidence type="ECO:0000259" key="2">
    <source>
        <dbReference type="PROSITE" id="PS50280"/>
    </source>
</evidence>
<organism evidence="3 4">
    <name type="scientific">Echria macrotheca</name>
    <dbReference type="NCBI Taxonomy" id="438768"/>
    <lineage>
        <taxon>Eukaryota</taxon>
        <taxon>Fungi</taxon>
        <taxon>Dikarya</taxon>
        <taxon>Ascomycota</taxon>
        <taxon>Pezizomycotina</taxon>
        <taxon>Sordariomycetes</taxon>
        <taxon>Sordariomycetidae</taxon>
        <taxon>Sordariales</taxon>
        <taxon>Schizotheciaceae</taxon>
        <taxon>Echria</taxon>
    </lineage>
</organism>
<dbReference type="SMART" id="SM00317">
    <property type="entry name" value="SET"/>
    <property type="match status" value="1"/>
</dbReference>
<dbReference type="CDD" id="cd20071">
    <property type="entry name" value="SET_SMYD"/>
    <property type="match status" value="1"/>
</dbReference>
<sequence>MKHLTLIYALCAQFFIIGSAAESTQDCPQTPLLQNNGICLAPLDLIQKETHLFTDRKWQWKSDRPAAWDGPYDCIDKYCVFVNHQLDGMVLISAEQNVHVIDRFQTAPRNNTPPPTQQEPPPFYVADIPGKGIGLIANRTIRTNDILMRLTPTMLIQLGPHLDIDAATRAALYERAVERIPEPRRSMFRRQHGRTTYEKIDRNSFRMFINGEENFSGHLGVYPEASRMNHDCRPNIHYRIENITHISVAVRDIHPGEELTVSYIDGLQPRAERQSRLSDWGFACTCAHCRMSDAEAAASDTRMERIQNIEGALEKMMASGSGIDPRLGDELVRLLHEERLESYLGQAYTRAALLHSLVGNGDEAVRYARLAREALIREFGERSKDAKAMNLLAEEPEKHWSWGALKVAEKGMEKKADEEDENWVEGVGTQVKVELTGNESKGGN</sequence>
<accession>A0AAJ0BGH4</accession>
<dbReference type="Proteomes" id="UP001239445">
    <property type="component" value="Unassembled WGS sequence"/>
</dbReference>
<dbReference type="PANTHER" id="PTHR47332:SF6">
    <property type="entry name" value="SET DOMAIN-CONTAINING PROTEIN"/>
    <property type="match status" value="1"/>
</dbReference>
<keyword evidence="4" id="KW-1185">Reference proteome</keyword>
<proteinExistence type="predicted"/>
<dbReference type="PANTHER" id="PTHR47332">
    <property type="entry name" value="SET DOMAIN-CONTAINING PROTEIN 5"/>
    <property type="match status" value="1"/>
</dbReference>
<protein>
    <submittedName>
        <fullName evidence="3">SET domain-containing protein 5</fullName>
    </submittedName>
</protein>
<dbReference type="Gene3D" id="2.170.270.10">
    <property type="entry name" value="SET domain"/>
    <property type="match status" value="1"/>
</dbReference>
<comment type="caution">
    <text evidence="3">The sequence shown here is derived from an EMBL/GenBank/DDBJ whole genome shotgun (WGS) entry which is preliminary data.</text>
</comment>
<evidence type="ECO:0000313" key="4">
    <source>
        <dbReference type="Proteomes" id="UP001239445"/>
    </source>
</evidence>
<dbReference type="AlphaFoldDB" id="A0AAJ0BGH4"/>
<dbReference type="InterPro" id="IPR001214">
    <property type="entry name" value="SET_dom"/>
</dbReference>
<feature type="chain" id="PRO_5042597705" evidence="1">
    <location>
        <begin position="21"/>
        <end position="444"/>
    </location>
</feature>
<dbReference type="InterPro" id="IPR046341">
    <property type="entry name" value="SET_dom_sf"/>
</dbReference>
<dbReference type="PROSITE" id="PS50280">
    <property type="entry name" value="SET"/>
    <property type="match status" value="1"/>
</dbReference>
<evidence type="ECO:0000313" key="3">
    <source>
        <dbReference type="EMBL" id="KAK1757823.1"/>
    </source>
</evidence>
<feature type="domain" description="SET" evidence="2">
    <location>
        <begin position="121"/>
        <end position="264"/>
    </location>
</feature>
<name>A0AAJ0BGH4_9PEZI</name>
<evidence type="ECO:0000256" key="1">
    <source>
        <dbReference type="SAM" id="SignalP"/>
    </source>
</evidence>
<reference evidence="3" key="1">
    <citation type="submission" date="2023-06" db="EMBL/GenBank/DDBJ databases">
        <title>Genome-scale phylogeny and comparative genomics of the fungal order Sordariales.</title>
        <authorList>
            <consortium name="Lawrence Berkeley National Laboratory"/>
            <person name="Hensen N."/>
            <person name="Bonometti L."/>
            <person name="Westerberg I."/>
            <person name="Brannstrom I.O."/>
            <person name="Guillou S."/>
            <person name="Cros-Aarteil S."/>
            <person name="Calhoun S."/>
            <person name="Haridas S."/>
            <person name="Kuo A."/>
            <person name="Mondo S."/>
            <person name="Pangilinan J."/>
            <person name="Riley R."/>
            <person name="Labutti K."/>
            <person name="Andreopoulos B."/>
            <person name="Lipzen A."/>
            <person name="Chen C."/>
            <person name="Yanf M."/>
            <person name="Daum C."/>
            <person name="Ng V."/>
            <person name="Clum A."/>
            <person name="Steindorff A."/>
            <person name="Ohm R."/>
            <person name="Martin F."/>
            <person name="Silar P."/>
            <person name="Natvig D."/>
            <person name="Lalanne C."/>
            <person name="Gautier V."/>
            <person name="Ament-Velasquez S.L."/>
            <person name="Kruys A."/>
            <person name="Hutchinson M.I."/>
            <person name="Powell A.J."/>
            <person name="Barry K."/>
            <person name="Miller A.N."/>
            <person name="Grigoriev I.V."/>
            <person name="Debuchy R."/>
            <person name="Gladieux P."/>
            <person name="Thoren M.H."/>
            <person name="Johannesson H."/>
        </authorList>
    </citation>
    <scope>NUCLEOTIDE SEQUENCE</scope>
    <source>
        <strain evidence="3">PSN4</strain>
    </source>
</reference>
<keyword evidence="1" id="KW-0732">Signal</keyword>
<feature type="signal peptide" evidence="1">
    <location>
        <begin position="1"/>
        <end position="20"/>
    </location>
</feature>
<dbReference type="EMBL" id="MU839830">
    <property type="protein sequence ID" value="KAK1757823.1"/>
    <property type="molecule type" value="Genomic_DNA"/>
</dbReference>